<dbReference type="GO" id="GO:0009279">
    <property type="term" value="C:cell outer membrane"/>
    <property type="evidence" value="ECO:0007669"/>
    <property type="project" value="UniProtKB-SubCell"/>
</dbReference>
<keyword evidence="3 5" id="KW-0472">Membrane</keyword>
<dbReference type="InterPro" id="IPR003367">
    <property type="entry name" value="Thrombospondin_3-like_rpt"/>
</dbReference>
<evidence type="ECO:0000256" key="2">
    <source>
        <dbReference type="ARBA" id="ARBA00022729"/>
    </source>
</evidence>
<dbReference type="GO" id="GO:0007155">
    <property type="term" value="P:cell adhesion"/>
    <property type="evidence" value="ECO:0007669"/>
    <property type="project" value="InterPro"/>
</dbReference>
<dbReference type="Proteomes" id="UP000285961">
    <property type="component" value="Unassembled WGS sequence"/>
</dbReference>
<dbReference type="SUPFAM" id="SSF103088">
    <property type="entry name" value="OmpA-like"/>
    <property type="match status" value="1"/>
</dbReference>
<comment type="caution">
    <text evidence="8">The sequence shown here is derived from an EMBL/GenBank/DDBJ whole genome shotgun (WGS) entry which is preliminary data.</text>
</comment>
<evidence type="ECO:0000256" key="6">
    <source>
        <dbReference type="SAM" id="MobiDB-lite"/>
    </source>
</evidence>
<dbReference type="Pfam" id="PF00691">
    <property type="entry name" value="OmpA"/>
    <property type="match status" value="1"/>
</dbReference>
<organism evidence="8 9">
    <name type="scientific">Candidatus Abyssobacteria bacterium SURF_17</name>
    <dbReference type="NCBI Taxonomy" id="2093361"/>
    <lineage>
        <taxon>Bacteria</taxon>
        <taxon>Pseudomonadati</taxon>
        <taxon>Candidatus Hydrogenedentota</taxon>
        <taxon>Candidatus Abyssobacteria</taxon>
    </lineage>
</organism>
<dbReference type="PRINTS" id="PR01021">
    <property type="entry name" value="OMPADOMAIN"/>
</dbReference>
<dbReference type="SUPFAM" id="SSF103647">
    <property type="entry name" value="TSP type-3 repeat"/>
    <property type="match status" value="1"/>
</dbReference>
<dbReference type="Gene3D" id="4.10.1080.10">
    <property type="entry name" value="TSP type-3 repeat"/>
    <property type="match status" value="1"/>
</dbReference>
<comment type="subcellular location">
    <subcellularLocation>
        <location evidence="1">Cell outer membrane</location>
    </subcellularLocation>
</comment>
<dbReference type="PROSITE" id="PS01068">
    <property type="entry name" value="OMPA_1"/>
    <property type="match status" value="1"/>
</dbReference>
<protein>
    <submittedName>
        <fullName evidence="8">OmpA family protein</fullName>
    </submittedName>
</protein>
<evidence type="ECO:0000313" key="9">
    <source>
        <dbReference type="Proteomes" id="UP000285961"/>
    </source>
</evidence>
<evidence type="ECO:0000256" key="3">
    <source>
        <dbReference type="ARBA" id="ARBA00023136"/>
    </source>
</evidence>
<evidence type="ECO:0000259" key="7">
    <source>
        <dbReference type="PROSITE" id="PS51123"/>
    </source>
</evidence>
<dbReference type="AlphaFoldDB" id="A0A419EYA9"/>
<dbReference type="InterPro" id="IPR006665">
    <property type="entry name" value="OmpA-like"/>
</dbReference>
<name>A0A419EYA9_9BACT</name>
<dbReference type="InterPro" id="IPR050330">
    <property type="entry name" value="Bact_OuterMem_StrucFunc"/>
</dbReference>
<dbReference type="PROSITE" id="PS51123">
    <property type="entry name" value="OMPA_2"/>
    <property type="match status" value="1"/>
</dbReference>
<dbReference type="CDD" id="cd07185">
    <property type="entry name" value="OmpA_C-like"/>
    <property type="match status" value="1"/>
</dbReference>
<evidence type="ECO:0000313" key="8">
    <source>
        <dbReference type="EMBL" id="RJP69895.1"/>
    </source>
</evidence>
<keyword evidence="2" id="KW-0732">Signal</keyword>
<dbReference type="PANTHER" id="PTHR30329:SF21">
    <property type="entry name" value="LIPOPROTEIN YIAD-RELATED"/>
    <property type="match status" value="1"/>
</dbReference>
<dbReference type="InterPro" id="IPR036737">
    <property type="entry name" value="OmpA-like_sf"/>
</dbReference>
<evidence type="ECO:0000256" key="5">
    <source>
        <dbReference type="PROSITE-ProRule" id="PRU00473"/>
    </source>
</evidence>
<accession>A0A419EYA9</accession>
<dbReference type="Gene3D" id="3.30.1330.60">
    <property type="entry name" value="OmpA-like domain"/>
    <property type="match status" value="1"/>
</dbReference>
<dbReference type="PANTHER" id="PTHR30329">
    <property type="entry name" value="STATOR ELEMENT OF FLAGELLAR MOTOR COMPLEX"/>
    <property type="match status" value="1"/>
</dbReference>
<gene>
    <name evidence="8" type="ORF">C4532_10195</name>
</gene>
<proteinExistence type="predicted"/>
<feature type="domain" description="OmpA-like" evidence="7">
    <location>
        <begin position="168"/>
        <end position="284"/>
    </location>
</feature>
<keyword evidence="4" id="KW-0998">Cell outer membrane</keyword>
<evidence type="ECO:0000256" key="4">
    <source>
        <dbReference type="ARBA" id="ARBA00023237"/>
    </source>
</evidence>
<dbReference type="EMBL" id="QZKI01000077">
    <property type="protein sequence ID" value="RJP69895.1"/>
    <property type="molecule type" value="Genomic_DNA"/>
</dbReference>
<evidence type="ECO:0000256" key="1">
    <source>
        <dbReference type="ARBA" id="ARBA00004442"/>
    </source>
</evidence>
<reference evidence="8 9" key="1">
    <citation type="journal article" date="2017" name="ISME J.">
        <title>Energy and carbon metabolisms in a deep terrestrial subsurface fluid microbial community.</title>
        <authorList>
            <person name="Momper L."/>
            <person name="Jungbluth S.P."/>
            <person name="Lee M.D."/>
            <person name="Amend J.P."/>
        </authorList>
    </citation>
    <scope>NUCLEOTIDE SEQUENCE [LARGE SCALE GENOMIC DNA]</scope>
    <source>
        <strain evidence="8">SURF_17</strain>
    </source>
</reference>
<sequence length="284" mass="30685">MLRRVVVGLGIVSLAIQFGCATGKWAKEDPWPQYPPPGSWKGVERHASGHWWMPSKIGPEAGSLEGTGNRGVIFYAGEEKMAPPLDSDGDGVPDNLDKCPDTPKGVKVDKDGCPLDSDGDGVADYLDKCPDTPKGVKVDKDGCPLDSDGDGVPDYLDKCPDTPKGVTVDAAGCWIIRDLKFDYDKWDIKPEYYAGLDNAVRVLNLNPTMKVEIRGHTDSAGSDAYNQTLSEKRAQAVMDYLLSKGVGADRLSAKGMGESNPVASNDTPEGRAQNRRVEFNIISR</sequence>
<feature type="region of interest" description="Disordered" evidence="6">
    <location>
        <begin position="252"/>
        <end position="274"/>
    </location>
</feature>
<dbReference type="GO" id="GO:0005509">
    <property type="term" value="F:calcium ion binding"/>
    <property type="evidence" value="ECO:0007669"/>
    <property type="project" value="InterPro"/>
</dbReference>
<dbReference type="InterPro" id="IPR028974">
    <property type="entry name" value="TSP_type-3_rpt"/>
</dbReference>
<dbReference type="Pfam" id="PF02412">
    <property type="entry name" value="TSP_3"/>
    <property type="match status" value="3"/>
</dbReference>
<dbReference type="InterPro" id="IPR006664">
    <property type="entry name" value="OMP_bac"/>
</dbReference>
<dbReference type="InterPro" id="IPR006690">
    <property type="entry name" value="OMPA-like_CS"/>
</dbReference>